<evidence type="ECO:0000256" key="1">
    <source>
        <dbReference type="SAM" id="MobiDB-lite"/>
    </source>
</evidence>
<dbReference type="AlphaFoldDB" id="A0A0D1DYK2"/>
<reference evidence="4 5" key="1">
    <citation type="journal article" date="2006" name="Nature">
        <title>Insights from the genome of the biotrophic fungal plant pathogen Ustilago maydis.</title>
        <authorList>
            <person name="Kamper J."/>
            <person name="Kahmann R."/>
            <person name="Bolker M."/>
            <person name="Ma L.J."/>
            <person name="Brefort T."/>
            <person name="Saville B.J."/>
            <person name="Banuett F."/>
            <person name="Kronstad J.W."/>
            <person name="Gold S.E."/>
            <person name="Muller O."/>
            <person name="Perlin M.H."/>
            <person name="Wosten H.A."/>
            <person name="de Vries R."/>
            <person name="Ruiz-Herrera J."/>
            <person name="Reynaga-Pena C.G."/>
            <person name="Snetselaar K."/>
            <person name="McCann M."/>
            <person name="Perez-Martin J."/>
            <person name="Feldbrugge M."/>
            <person name="Basse C.W."/>
            <person name="Steinberg G."/>
            <person name="Ibeas J.I."/>
            <person name="Holloman W."/>
            <person name="Guzman P."/>
            <person name="Farman M."/>
            <person name="Stajich J.E."/>
            <person name="Sentandreu R."/>
            <person name="Gonzalez-Prieto J.M."/>
            <person name="Kennell J.C."/>
            <person name="Molina L."/>
            <person name="Schirawski J."/>
            <person name="Mendoza-Mendoza A."/>
            <person name="Greilinger D."/>
            <person name="Munch K."/>
            <person name="Rossel N."/>
            <person name="Scherer M."/>
            <person name="Vranes M."/>
            <person name="Ladendorf O."/>
            <person name="Vincon V."/>
            <person name="Fuchs U."/>
            <person name="Sandrock B."/>
            <person name="Meng S."/>
            <person name="Ho E.C."/>
            <person name="Cahill M.J."/>
            <person name="Boyce K.J."/>
            <person name="Klose J."/>
            <person name="Klosterman S.J."/>
            <person name="Deelstra H.J."/>
            <person name="Ortiz-Castellanos L."/>
            <person name="Li W."/>
            <person name="Sanchez-Alonso P."/>
            <person name="Schreier P.H."/>
            <person name="Hauser-Hahn I."/>
            <person name="Vaupel M."/>
            <person name="Koopmann E."/>
            <person name="Friedrich G."/>
            <person name="Voss H."/>
            <person name="Schluter T."/>
            <person name="Margolis J."/>
            <person name="Platt D."/>
            <person name="Swimmer C."/>
            <person name="Gnirke A."/>
            <person name="Chen F."/>
            <person name="Vysotskaia V."/>
            <person name="Mannhaupt G."/>
            <person name="Guldener U."/>
            <person name="Munsterkotter M."/>
            <person name="Haase D."/>
            <person name="Oesterheld M."/>
            <person name="Mewes H.W."/>
            <person name="Mauceli E.W."/>
            <person name="DeCaprio D."/>
            <person name="Wade C.M."/>
            <person name="Butler J."/>
            <person name="Young S."/>
            <person name="Jaffe D.B."/>
            <person name="Calvo S."/>
            <person name="Nusbaum C."/>
            <person name="Galagan J."/>
            <person name="Birren B.W."/>
        </authorList>
    </citation>
    <scope>NUCLEOTIDE SEQUENCE [LARGE SCALE GENOMIC DNA]</scope>
    <source>
        <strain evidence="5">DSM 14603 / FGSC 9021 / UM521</strain>
    </source>
</reference>
<sequence length="983" mass="108381">MSIIATMEQVSSLYSTGIKEGWISANESSGIILADGFFPTENAASLSKWRDALSDIAANVSSANCLVLAANPIVSTLLQQHEASDSSDVIYLSRRRGMINTISIFADAKSAIDFYTHANNSVQAPLQFVLRQESTLGLFHSNPRLLRNLARDIDARIFRFLAARMGQHSITSSSNPSLTTVPPGVLTRPSYSDNISGGALTPASIFTQHSQQVPQHYFVPSLRAYESSSSHSIGNNTGSDDDASILAEKPILPSPVVTDDPITGEKKLQQDRKVRYLAPLVTGLGLGLNVFMMSGFLAKIVIETLVDGNYARFAFIILLPFFMLVSQFLWENLAACLAQVLFPIRQMHENSLYYSGQASEPLPPDHVLPQFTINMPCYKEGLSSVLAPSLESAMDAVRAYRAVGGVANIVVSEDGLRLLPREEAEERIRYYNAMGVGWVARPRHSSEQGGYVRKGRFKKASNLNFTYNLSLRTEEILETSSIDGDLEQRYSDALAQAVEETNGRVWASGNIRIGDYILLIDSDTRMPVDCLIEAAAEMERCPEVGALQHCSGVMYVQNHYFERFIGYFTSACVNFSISWICANGAMAPLMGHNVFLRWKAVQEVSNLDTDGERTFFSPHHVSEDFEMALKLQMKGYVIRWATYSDQGFTEGVSFTPEDETARFQKYAYGCSEIVFNPLRYWFTRGPLSKLFRTFIASDVNTSYKIATLSYLSTYYALAISFPVTVVVFVIQGLFLPYLDPIFLPSFDVLITVTLIFTLAGGLGLVTARARSGHASFGRAALQAIGHAPAMAVFFSGLAFHVMTALAAHMFGYNMTWGSTNKDFKQSSLKEVLRRFWTVYMVMIAFLVTVVVASSPLIPLKWRAESFQLLVPPVLLCSMHILFPILLDPGVLEKYLPDIGQNEFALKLKSKHQAFFHTAGQRVKSRYITHFSNAASRNDTSAVGVSHQSDAAGSEKNAQICRTPSLSSNTPPMRISAGAGAGGV</sequence>
<dbReference type="STRING" id="237631.A0A0D1DYK2"/>
<evidence type="ECO:0000313" key="5">
    <source>
        <dbReference type="Proteomes" id="UP000000561"/>
    </source>
</evidence>
<organism evidence="4 5">
    <name type="scientific">Mycosarcoma maydis</name>
    <name type="common">Corn smut fungus</name>
    <name type="synonym">Ustilago maydis</name>
    <dbReference type="NCBI Taxonomy" id="5270"/>
    <lineage>
        <taxon>Eukaryota</taxon>
        <taxon>Fungi</taxon>
        <taxon>Dikarya</taxon>
        <taxon>Basidiomycota</taxon>
        <taxon>Ustilaginomycotina</taxon>
        <taxon>Ustilaginomycetes</taxon>
        <taxon>Ustilaginales</taxon>
        <taxon>Ustilaginaceae</taxon>
        <taxon>Mycosarcoma</taxon>
    </lineage>
</organism>
<dbReference type="GeneID" id="23563679"/>
<dbReference type="Proteomes" id="UP000000561">
    <property type="component" value="Chromosome 7"/>
</dbReference>
<dbReference type="EMBL" id="CM003146">
    <property type="protein sequence ID" value="KIS69149.1"/>
    <property type="molecule type" value="Genomic_DNA"/>
</dbReference>
<feature type="domain" description="Glycosyltransferase 2-like" evidence="3">
    <location>
        <begin position="516"/>
        <end position="729"/>
    </location>
</feature>
<feature type="transmembrane region" description="Helical" evidence="2">
    <location>
        <begin position="714"/>
        <end position="735"/>
    </location>
</feature>
<dbReference type="InParanoid" id="A0A0D1DYK2"/>
<dbReference type="eggNOG" id="ENOG502QTAT">
    <property type="taxonomic scope" value="Eukaryota"/>
</dbReference>
<protein>
    <recommendedName>
        <fullName evidence="3">Glycosyltransferase 2-like domain-containing protein</fullName>
    </recommendedName>
</protein>
<evidence type="ECO:0000256" key="2">
    <source>
        <dbReference type="SAM" id="Phobius"/>
    </source>
</evidence>
<accession>A0A0D1DYK2</accession>
<feature type="transmembrane region" description="Helical" evidence="2">
    <location>
        <begin position="310"/>
        <end position="330"/>
    </location>
</feature>
<keyword evidence="5" id="KW-1185">Reference proteome</keyword>
<keyword evidence="2" id="KW-1133">Transmembrane helix</keyword>
<evidence type="ECO:0000259" key="3">
    <source>
        <dbReference type="Pfam" id="PF13632"/>
    </source>
</evidence>
<feature type="transmembrane region" description="Helical" evidence="2">
    <location>
        <begin position="741"/>
        <end position="766"/>
    </location>
</feature>
<dbReference type="PANTHER" id="PTHR35408:SF3">
    <property type="entry name" value="GLYCOSYLTRANSFERASE 2-LIKE DOMAIN-CONTAINING PROTEIN"/>
    <property type="match status" value="1"/>
</dbReference>
<evidence type="ECO:0000313" key="4">
    <source>
        <dbReference type="EMBL" id="KIS69149.1"/>
    </source>
</evidence>
<name>A0A0D1DYK2_MYCMD</name>
<keyword evidence="2" id="KW-0812">Transmembrane</keyword>
<dbReference type="InterPro" id="IPR029044">
    <property type="entry name" value="Nucleotide-diphossugar_trans"/>
</dbReference>
<dbReference type="RefSeq" id="XP_011389469.1">
    <property type="nucleotide sequence ID" value="XM_011391167.1"/>
</dbReference>
<dbReference type="VEuPathDB" id="FungiDB:UMAG_03120"/>
<feature type="transmembrane region" description="Helical" evidence="2">
    <location>
        <begin position="868"/>
        <end position="886"/>
    </location>
</feature>
<dbReference type="KEGG" id="uma:UMAG_03120"/>
<proteinExistence type="predicted"/>
<dbReference type="Pfam" id="PF13632">
    <property type="entry name" value="Glyco_trans_2_3"/>
    <property type="match status" value="1"/>
</dbReference>
<gene>
    <name evidence="4" type="ORF">UMAG_03120</name>
</gene>
<feature type="transmembrane region" description="Helical" evidence="2">
    <location>
        <begin position="276"/>
        <end position="298"/>
    </location>
</feature>
<dbReference type="SUPFAM" id="SSF53448">
    <property type="entry name" value="Nucleotide-diphospho-sugar transferases"/>
    <property type="match status" value="1"/>
</dbReference>
<feature type="transmembrane region" description="Helical" evidence="2">
    <location>
        <begin position="787"/>
        <end position="810"/>
    </location>
</feature>
<dbReference type="InterPro" id="IPR001173">
    <property type="entry name" value="Glyco_trans_2-like"/>
</dbReference>
<feature type="compositionally biased region" description="Polar residues" evidence="1">
    <location>
        <begin position="938"/>
        <end position="970"/>
    </location>
</feature>
<dbReference type="Gene3D" id="3.90.550.10">
    <property type="entry name" value="Spore Coat Polysaccharide Biosynthesis Protein SpsA, Chain A"/>
    <property type="match status" value="1"/>
</dbReference>
<keyword evidence="2" id="KW-0472">Membrane</keyword>
<feature type="transmembrane region" description="Helical" evidence="2">
    <location>
        <begin position="836"/>
        <end position="856"/>
    </location>
</feature>
<dbReference type="PANTHER" id="PTHR35408">
    <property type="entry name" value="CHROMOSOME 15, WHOLE GENOME SHOTGUN SEQUENCE"/>
    <property type="match status" value="1"/>
</dbReference>
<dbReference type="OrthoDB" id="38531at2759"/>
<feature type="region of interest" description="Disordered" evidence="1">
    <location>
        <begin position="938"/>
        <end position="983"/>
    </location>
</feature>